<sequence length="37" mass="4081">AVSWITPPPDTLKCNIDVAIFSLEQNVSMGACLRNEF</sequence>
<accession>A0A392VXN0</accession>
<evidence type="ECO:0000313" key="2">
    <source>
        <dbReference type="Proteomes" id="UP000265520"/>
    </source>
</evidence>
<dbReference type="EMBL" id="LXQA011308709">
    <property type="protein sequence ID" value="MCI92727.1"/>
    <property type="molecule type" value="Genomic_DNA"/>
</dbReference>
<proteinExistence type="predicted"/>
<dbReference type="AlphaFoldDB" id="A0A392VXN0"/>
<feature type="non-terminal residue" evidence="1">
    <location>
        <position position="37"/>
    </location>
</feature>
<name>A0A392VXN0_9FABA</name>
<feature type="non-terminal residue" evidence="1">
    <location>
        <position position="1"/>
    </location>
</feature>
<comment type="caution">
    <text evidence="1">The sequence shown here is derived from an EMBL/GenBank/DDBJ whole genome shotgun (WGS) entry which is preliminary data.</text>
</comment>
<protein>
    <submittedName>
        <fullName evidence="1">Uncharacterized protein</fullName>
    </submittedName>
</protein>
<evidence type="ECO:0000313" key="1">
    <source>
        <dbReference type="EMBL" id="MCI92727.1"/>
    </source>
</evidence>
<reference evidence="1 2" key="1">
    <citation type="journal article" date="2018" name="Front. Plant Sci.">
        <title>Red Clover (Trifolium pratense) and Zigzag Clover (T. medium) - A Picture of Genomic Similarities and Differences.</title>
        <authorList>
            <person name="Dluhosova J."/>
            <person name="Istvanek J."/>
            <person name="Nedelnik J."/>
            <person name="Repkova J."/>
        </authorList>
    </citation>
    <scope>NUCLEOTIDE SEQUENCE [LARGE SCALE GENOMIC DNA]</scope>
    <source>
        <strain evidence="2">cv. 10/8</strain>
        <tissue evidence="1">Leaf</tissue>
    </source>
</reference>
<organism evidence="1 2">
    <name type="scientific">Trifolium medium</name>
    <dbReference type="NCBI Taxonomy" id="97028"/>
    <lineage>
        <taxon>Eukaryota</taxon>
        <taxon>Viridiplantae</taxon>
        <taxon>Streptophyta</taxon>
        <taxon>Embryophyta</taxon>
        <taxon>Tracheophyta</taxon>
        <taxon>Spermatophyta</taxon>
        <taxon>Magnoliopsida</taxon>
        <taxon>eudicotyledons</taxon>
        <taxon>Gunneridae</taxon>
        <taxon>Pentapetalae</taxon>
        <taxon>rosids</taxon>
        <taxon>fabids</taxon>
        <taxon>Fabales</taxon>
        <taxon>Fabaceae</taxon>
        <taxon>Papilionoideae</taxon>
        <taxon>50 kb inversion clade</taxon>
        <taxon>NPAAA clade</taxon>
        <taxon>Hologalegina</taxon>
        <taxon>IRL clade</taxon>
        <taxon>Trifolieae</taxon>
        <taxon>Trifolium</taxon>
    </lineage>
</organism>
<dbReference type="Proteomes" id="UP000265520">
    <property type="component" value="Unassembled WGS sequence"/>
</dbReference>
<keyword evidence="2" id="KW-1185">Reference proteome</keyword>